<evidence type="ECO:0000313" key="3">
    <source>
        <dbReference type="Proteomes" id="UP000728032"/>
    </source>
</evidence>
<keyword evidence="3" id="KW-1185">Reference proteome</keyword>
<organism evidence="2">
    <name type="scientific">Oppiella nova</name>
    <dbReference type="NCBI Taxonomy" id="334625"/>
    <lineage>
        <taxon>Eukaryota</taxon>
        <taxon>Metazoa</taxon>
        <taxon>Ecdysozoa</taxon>
        <taxon>Arthropoda</taxon>
        <taxon>Chelicerata</taxon>
        <taxon>Arachnida</taxon>
        <taxon>Acari</taxon>
        <taxon>Acariformes</taxon>
        <taxon>Sarcoptiformes</taxon>
        <taxon>Oribatida</taxon>
        <taxon>Brachypylina</taxon>
        <taxon>Oppioidea</taxon>
        <taxon>Oppiidae</taxon>
        <taxon>Oppiella</taxon>
    </lineage>
</organism>
<dbReference type="EMBL" id="OC925811">
    <property type="protein sequence ID" value="CAD7656356.1"/>
    <property type="molecule type" value="Genomic_DNA"/>
</dbReference>
<evidence type="ECO:0000313" key="2">
    <source>
        <dbReference type="EMBL" id="CAD7656356.1"/>
    </source>
</evidence>
<dbReference type="EMBL" id="CAJPVJ010010986">
    <property type="protein sequence ID" value="CAG2173543.1"/>
    <property type="molecule type" value="Genomic_DNA"/>
</dbReference>
<protein>
    <submittedName>
        <fullName evidence="2">Uncharacterized protein</fullName>
    </submittedName>
</protein>
<evidence type="ECO:0000256" key="1">
    <source>
        <dbReference type="SAM" id="MobiDB-lite"/>
    </source>
</evidence>
<dbReference type="OrthoDB" id="6514993at2759"/>
<dbReference type="Proteomes" id="UP000728032">
    <property type="component" value="Unassembled WGS sequence"/>
</dbReference>
<proteinExistence type="predicted"/>
<feature type="region of interest" description="Disordered" evidence="1">
    <location>
        <begin position="48"/>
        <end position="105"/>
    </location>
</feature>
<accession>A0A7R9QSA0</accession>
<dbReference type="AlphaFoldDB" id="A0A7R9QSA0"/>
<gene>
    <name evidence="2" type="ORF">ONB1V03_LOCUS12993</name>
</gene>
<reference evidence="2" key="1">
    <citation type="submission" date="2020-11" db="EMBL/GenBank/DDBJ databases">
        <authorList>
            <person name="Tran Van P."/>
        </authorList>
    </citation>
    <scope>NUCLEOTIDE SEQUENCE</scope>
</reference>
<feature type="compositionally biased region" description="Basic and acidic residues" evidence="1">
    <location>
        <begin position="94"/>
        <end position="105"/>
    </location>
</feature>
<sequence>MATAIKRQQSRRRLAAITFLSNISLDGTHRDTKIGLVFNVVNGNHSCHDSNGIDTDEDQENQGLTINGNHRLHSRSNTLNSRNRSYDANISRLSPKDRDRGDRNL</sequence>
<name>A0A7R9QSA0_9ACAR</name>